<keyword evidence="9" id="KW-0414">Isoprene biosynthesis</keyword>
<evidence type="ECO:0000256" key="7">
    <source>
        <dbReference type="ARBA" id="ARBA00022840"/>
    </source>
</evidence>
<evidence type="ECO:0000256" key="3">
    <source>
        <dbReference type="ARBA" id="ARBA00017473"/>
    </source>
</evidence>
<protein>
    <recommendedName>
        <fullName evidence="3 9">4-diphosphocytidyl-2-C-methyl-D-erythritol kinase</fullName>
        <shortName evidence="9">CMK</shortName>
        <ecNumber evidence="2 9">2.7.1.148</ecNumber>
    </recommendedName>
    <alternativeName>
        <fullName evidence="8 9">4-(cytidine-5'-diphospho)-2-C-methyl-D-erythritol kinase</fullName>
    </alternativeName>
</protein>
<dbReference type="NCBIfam" id="TIGR00154">
    <property type="entry name" value="ispE"/>
    <property type="match status" value="1"/>
</dbReference>
<dbReference type="Gene3D" id="3.30.70.890">
    <property type="entry name" value="GHMP kinase, C-terminal domain"/>
    <property type="match status" value="1"/>
</dbReference>
<evidence type="ECO:0000313" key="13">
    <source>
        <dbReference type="Proteomes" id="UP001319180"/>
    </source>
</evidence>
<evidence type="ECO:0000259" key="11">
    <source>
        <dbReference type="Pfam" id="PF08544"/>
    </source>
</evidence>
<keyword evidence="6 9" id="KW-0418">Kinase</keyword>
<dbReference type="PANTHER" id="PTHR43527">
    <property type="entry name" value="4-DIPHOSPHOCYTIDYL-2-C-METHYL-D-ERYTHRITOL KINASE, CHLOROPLASTIC"/>
    <property type="match status" value="1"/>
</dbReference>
<dbReference type="Gene3D" id="3.30.230.10">
    <property type="match status" value="1"/>
</dbReference>
<comment type="function">
    <text evidence="9">Catalyzes the phosphorylation of the position 2 hydroxy group of 4-diphosphocytidyl-2C-methyl-D-erythritol.</text>
</comment>
<dbReference type="EC" id="2.7.1.148" evidence="2 9"/>
<dbReference type="InterPro" id="IPR036554">
    <property type="entry name" value="GHMP_kinase_C_sf"/>
</dbReference>
<comment type="similarity">
    <text evidence="1 9">Belongs to the GHMP kinase family. IspE subfamily.</text>
</comment>
<dbReference type="InterPro" id="IPR004424">
    <property type="entry name" value="IspE"/>
</dbReference>
<accession>A0AAP2GDR2</accession>
<dbReference type="AlphaFoldDB" id="A0AAP2GDR2"/>
<comment type="caution">
    <text evidence="12">The sequence shown here is derived from an EMBL/GenBank/DDBJ whole genome shotgun (WGS) entry which is preliminary data.</text>
</comment>
<feature type="domain" description="GHMP kinase N-terminal" evidence="10">
    <location>
        <begin position="63"/>
        <end position="136"/>
    </location>
</feature>
<dbReference type="GO" id="GO:0016114">
    <property type="term" value="P:terpenoid biosynthetic process"/>
    <property type="evidence" value="ECO:0007669"/>
    <property type="project" value="UniProtKB-UniRule"/>
</dbReference>
<dbReference type="Proteomes" id="UP001319180">
    <property type="component" value="Unassembled WGS sequence"/>
</dbReference>
<comment type="pathway">
    <text evidence="9">Isoprenoid biosynthesis; isopentenyl diphosphate biosynthesis via DXP pathway; isopentenyl diphosphate from 1-deoxy-D-xylulose 5-phosphate: step 3/6.</text>
</comment>
<evidence type="ECO:0000256" key="8">
    <source>
        <dbReference type="ARBA" id="ARBA00032554"/>
    </source>
</evidence>
<keyword evidence="13" id="KW-1185">Reference proteome</keyword>
<dbReference type="SUPFAM" id="SSF54211">
    <property type="entry name" value="Ribosomal protein S5 domain 2-like"/>
    <property type="match status" value="1"/>
</dbReference>
<dbReference type="RefSeq" id="WP_254090790.1">
    <property type="nucleotide sequence ID" value="NZ_JAHESC010000017.1"/>
</dbReference>
<feature type="active site" evidence="9">
    <location>
        <position position="8"/>
    </location>
</feature>
<dbReference type="PANTHER" id="PTHR43527:SF2">
    <property type="entry name" value="4-DIPHOSPHOCYTIDYL-2-C-METHYL-D-ERYTHRITOL KINASE, CHLOROPLASTIC"/>
    <property type="match status" value="1"/>
</dbReference>
<evidence type="ECO:0000256" key="4">
    <source>
        <dbReference type="ARBA" id="ARBA00022679"/>
    </source>
</evidence>
<evidence type="ECO:0000259" key="10">
    <source>
        <dbReference type="Pfam" id="PF00288"/>
    </source>
</evidence>
<comment type="catalytic activity">
    <reaction evidence="9">
        <text>4-CDP-2-C-methyl-D-erythritol + ATP = 4-CDP-2-C-methyl-D-erythritol 2-phosphate + ADP + H(+)</text>
        <dbReference type="Rhea" id="RHEA:18437"/>
        <dbReference type="ChEBI" id="CHEBI:15378"/>
        <dbReference type="ChEBI" id="CHEBI:30616"/>
        <dbReference type="ChEBI" id="CHEBI:57823"/>
        <dbReference type="ChEBI" id="CHEBI:57919"/>
        <dbReference type="ChEBI" id="CHEBI:456216"/>
        <dbReference type="EC" id="2.7.1.148"/>
    </reaction>
</comment>
<keyword evidence="4 9" id="KW-0808">Transferase</keyword>
<reference evidence="12 13" key="1">
    <citation type="submission" date="2021-05" db="EMBL/GenBank/DDBJ databases">
        <title>A Polyphasic approach of four new species of the genus Ohtaekwangia: Ohtaekwangia histidinii sp. nov., Ohtaekwangia cretensis sp. nov., Ohtaekwangia indiensis sp. nov., Ohtaekwangia reichenbachii sp. nov. from diverse environment.</title>
        <authorList>
            <person name="Octaviana S."/>
        </authorList>
    </citation>
    <scope>NUCLEOTIDE SEQUENCE [LARGE SCALE GENOMIC DNA]</scope>
    <source>
        <strain evidence="12 13">PWU37</strain>
    </source>
</reference>
<keyword evidence="5 9" id="KW-0547">Nucleotide-binding</keyword>
<feature type="active site" evidence="9">
    <location>
        <position position="132"/>
    </location>
</feature>
<feature type="domain" description="GHMP kinase C-terminal" evidence="11">
    <location>
        <begin position="207"/>
        <end position="251"/>
    </location>
</feature>
<dbReference type="GO" id="GO:0019288">
    <property type="term" value="P:isopentenyl diphosphate biosynthetic process, methylerythritol 4-phosphate pathway"/>
    <property type="evidence" value="ECO:0007669"/>
    <property type="project" value="UniProtKB-UniRule"/>
</dbReference>
<feature type="binding site" evidence="9">
    <location>
        <begin position="90"/>
        <end position="100"/>
    </location>
    <ligand>
        <name>ATP</name>
        <dbReference type="ChEBI" id="CHEBI:30616"/>
    </ligand>
</feature>
<dbReference type="GO" id="GO:0005524">
    <property type="term" value="F:ATP binding"/>
    <property type="evidence" value="ECO:0007669"/>
    <property type="project" value="UniProtKB-UniRule"/>
</dbReference>
<evidence type="ECO:0000313" key="12">
    <source>
        <dbReference type="EMBL" id="MBT1687562.1"/>
    </source>
</evidence>
<dbReference type="EMBL" id="JAHESC010000017">
    <property type="protein sequence ID" value="MBT1687562.1"/>
    <property type="molecule type" value="Genomic_DNA"/>
</dbReference>
<gene>
    <name evidence="9" type="primary">ispE</name>
    <name evidence="12" type="ORF">KK078_13405</name>
</gene>
<name>A0AAP2GDR2_9BACT</name>
<evidence type="ECO:0000256" key="2">
    <source>
        <dbReference type="ARBA" id="ARBA00012052"/>
    </source>
</evidence>
<sequence length="270" mass="28912">MVAFPPCKINLGLHILYKRTDGYHALETCFYPVPWTDILEVIPSDTLAFSQSGDAIPGDPHDNLCLRAYHLLQKDFHLSPVRIHLHKIIPTGAGLGGGSSDGAYTLRLLNDLFNLHLTPTALAAYAAQLGSDCAFFTQDAPQLGTGRGEILTPIDLSLKGKFLVLAKPPIHVSTAEAYAGITPAAPATGLTQTLTQVPLAAWKGQLHNDFEPSVFARHPSIEALKERLYRAGAVYASMSGSGAAVFGIFDKGVDLAFDAGVVHWSGVLTR</sequence>
<dbReference type="InterPro" id="IPR006204">
    <property type="entry name" value="GHMP_kinase_N_dom"/>
</dbReference>
<dbReference type="HAMAP" id="MF_00061">
    <property type="entry name" value="IspE"/>
    <property type="match status" value="1"/>
</dbReference>
<dbReference type="InterPro" id="IPR014721">
    <property type="entry name" value="Ribsml_uS5_D2-typ_fold_subgr"/>
</dbReference>
<dbReference type="Pfam" id="PF00288">
    <property type="entry name" value="GHMP_kinases_N"/>
    <property type="match status" value="1"/>
</dbReference>
<dbReference type="PIRSF" id="PIRSF010376">
    <property type="entry name" value="IspE"/>
    <property type="match status" value="1"/>
</dbReference>
<evidence type="ECO:0000256" key="9">
    <source>
        <dbReference type="HAMAP-Rule" id="MF_00061"/>
    </source>
</evidence>
<dbReference type="InterPro" id="IPR020568">
    <property type="entry name" value="Ribosomal_Su5_D2-typ_SF"/>
</dbReference>
<dbReference type="Pfam" id="PF08544">
    <property type="entry name" value="GHMP_kinases_C"/>
    <property type="match status" value="1"/>
</dbReference>
<dbReference type="InterPro" id="IPR013750">
    <property type="entry name" value="GHMP_kinase_C_dom"/>
</dbReference>
<evidence type="ECO:0000256" key="5">
    <source>
        <dbReference type="ARBA" id="ARBA00022741"/>
    </source>
</evidence>
<evidence type="ECO:0000256" key="1">
    <source>
        <dbReference type="ARBA" id="ARBA00009684"/>
    </source>
</evidence>
<keyword evidence="7 9" id="KW-0067">ATP-binding</keyword>
<organism evidence="12 13">
    <name type="scientific">Dawidia soli</name>
    <dbReference type="NCBI Taxonomy" id="2782352"/>
    <lineage>
        <taxon>Bacteria</taxon>
        <taxon>Pseudomonadati</taxon>
        <taxon>Bacteroidota</taxon>
        <taxon>Cytophagia</taxon>
        <taxon>Cytophagales</taxon>
        <taxon>Chryseotaleaceae</taxon>
        <taxon>Dawidia</taxon>
    </lineage>
</organism>
<proteinExistence type="inferred from homology"/>
<dbReference type="SUPFAM" id="SSF55060">
    <property type="entry name" value="GHMP Kinase, C-terminal domain"/>
    <property type="match status" value="1"/>
</dbReference>
<evidence type="ECO:0000256" key="6">
    <source>
        <dbReference type="ARBA" id="ARBA00022777"/>
    </source>
</evidence>
<dbReference type="GO" id="GO:0050515">
    <property type="term" value="F:4-(cytidine 5'-diphospho)-2-C-methyl-D-erythritol kinase activity"/>
    <property type="evidence" value="ECO:0007669"/>
    <property type="project" value="UniProtKB-UniRule"/>
</dbReference>